<dbReference type="GO" id="GO:0003779">
    <property type="term" value="F:actin binding"/>
    <property type="evidence" value="ECO:0007669"/>
    <property type="project" value="UniProtKB-KW"/>
</dbReference>
<gene>
    <name evidence="10" type="ORF">Fcan01_03936</name>
</gene>
<accession>A0A226F1Q9</accession>
<dbReference type="Gene3D" id="2.120.10.80">
    <property type="entry name" value="Kelch-type beta propeller"/>
    <property type="match status" value="1"/>
</dbReference>
<dbReference type="InterPro" id="IPR011333">
    <property type="entry name" value="SKP1/BTB/POZ_sf"/>
</dbReference>
<evidence type="ECO:0000259" key="9">
    <source>
        <dbReference type="PROSITE" id="PS50097"/>
    </source>
</evidence>
<dbReference type="SUPFAM" id="SSF117281">
    <property type="entry name" value="Kelch motif"/>
    <property type="match status" value="1"/>
</dbReference>
<dbReference type="Pfam" id="PF01344">
    <property type="entry name" value="Kelch_1"/>
    <property type="match status" value="2"/>
</dbReference>
<dbReference type="Proteomes" id="UP000198287">
    <property type="component" value="Unassembled WGS sequence"/>
</dbReference>
<dbReference type="EMBL" id="LNIX01000001">
    <property type="protein sequence ID" value="OXA63367.1"/>
    <property type="molecule type" value="Genomic_DNA"/>
</dbReference>
<dbReference type="FunFam" id="1.25.40.420:FF:000001">
    <property type="entry name" value="Kelch-like family member 12"/>
    <property type="match status" value="1"/>
</dbReference>
<evidence type="ECO:0000256" key="7">
    <source>
        <dbReference type="ARBA" id="ARBA00043912"/>
    </source>
</evidence>
<dbReference type="SUPFAM" id="SSF54695">
    <property type="entry name" value="POZ domain"/>
    <property type="match status" value="1"/>
</dbReference>
<feature type="region of interest" description="Disordered" evidence="8">
    <location>
        <begin position="14"/>
        <end position="37"/>
    </location>
</feature>
<evidence type="ECO:0000256" key="4">
    <source>
        <dbReference type="ARBA" id="ARBA00022737"/>
    </source>
</evidence>
<keyword evidence="4" id="KW-0677">Repeat</keyword>
<proteinExistence type="predicted"/>
<comment type="pathway">
    <text evidence="1">Protein modification; protein ubiquitination.</text>
</comment>
<dbReference type="PANTHER" id="PTHR24412">
    <property type="entry name" value="KELCH PROTEIN"/>
    <property type="match status" value="1"/>
</dbReference>
<dbReference type="CDD" id="cd18247">
    <property type="entry name" value="BTB_POZ_KLHL18"/>
    <property type="match status" value="1"/>
</dbReference>
<feature type="domain" description="BTB" evidence="9">
    <location>
        <begin position="121"/>
        <end position="188"/>
    </location>
</feature>
<dbReference type="InterPro" id="IPR011705">
    <property type="entry name" value="BACK"/>
</dbReference>
<dbReference type="Gene3D" id="3.30.710.10">
    <property type="entry name" value="Potassium Channel Kv1.1, Chain A"/>
    <property type="match status" value="1"/>
</dbReference>
<organism evidence="10 11">
    <name type="scientific">Folsomia candida</name>
    <name type="common">Springtail</name>
    <dbReference type="NCBI Taxonomy" id="158441"/>
    <lineage>
        <taxon>Eukaryota</taxon>
        <taxon>Metazoa</taxon>
        <taxon>Ecdysozoa</taxon>
        <taxon>Arthropoda</taxon>
        <taxon>Hexapoda</taxon>
        <taxon>Collembola</taxon>
        <taxon>Entomobryomorpha</taxon>
        <taxon>Isotomoidea</taxon>
        <taxon>Isotomidae</taxon>
        <taxon>Proisotominae</taxon>
        <taxon>Folsomia</taxon>
    </lineage>
</organism>
<dbReference type="Pfam" id="PF07707">
    <property type="entry name" value="BACK"/>
    <property type="match status" value="1"/>
</dbReference>
<keyword evidence="3" id="KW-0880">Kelch repeat</keyword>
<dbReference type="InterPro" id="IPR000210">
    <property type="entry name" value="BTB/POZ_dom"/>
</dbReference>
<evidence type="ECO:0000256" key="8">
    <source>
        <dbReference type="SAM" id="MobiDB-lite"/>
    </source>
</evidence>
<dbReference type="PANTHER" id="PTHR24412:SF497">
    <property type="entry name" value="KELCH-LIKE PROTEIN 18"/>
    <property type="match status" value="1"/>
</dbReference>
<protein>
    <recommendedName>
        <fullName evidence="2">Kelch-like protein diablo</fullName>
    </recommendedName>
</protein>
<dbReference type="PIRSF" id="PIRSF037037">
    <property type="entry name" value="Kelch-like_protein_gigaxonin"/>
    <property type="match status" value="1"/>
</dbReference>
<dbReference type="GO" id="GO:0016567">
    <property type="term" value="P:protein ubiquitination"/>
    <property type="evidence" value="ECO:0007669"/>
    <property type="project" value="UniProtKB-UniPathway"/>
</dbReference>
<dbReference type="Pfam" id="PF00651">
    <property type="entry name" value="BTB"/>
    <property type="match status" value="1"/>
</dbReference>
<dbReference type="InterPro" id="IPR017096">
    <property type="entry name" value="BTB-kelch_protein"/>
</dbReference>
<dbReference type="UniPathway" id="UPA00143"/>
<dbReference type="SMART" id="SM00875">
    <property type="entry name" value="BACK"/>
    <property type="match status" value="1"/>
</dbReference>
<evidence type="ECO:0000256" key="3">
    <source>
        <dbReference type="ARBA" id="ARBA00022441"/>
    </source>
</evidence>
<dbReference type="Pfam" id="PF24681">
    <property type="entry name" value="Kelch_KLHDC2_KLHL20_DRC7"/>
    <property type="match status" value="1"/>
</dbReference>
<comment type="function">
    <text evidence="7">Probable substrate-specific adapter of an E3 ubiquitin-protein ligase complex which mediates the ubiquitination and subsequent proteasomal degradation of target proteins. May have a role in synapse differentiation and growth.</text>
</comment>
<evidence type="ECO:0000313" key="10">
    <source>
        <dbReference type="EMBL" id="OXA63367.1"/>
    </source>
</evidence>
<dbReference type="STRING" id="158441.A0A226F1Q9"/>
<name>A0A226F1Q9_FOLCA</name>
<dbReference type="InterPro" id="IPR006652">
    <property type="entry name" value="Kelch_1"/>
</dbReference>
<dbReference type="SMART" id="SM00225">
    <property type="entry name" value="BTB"/>
    <property type="match status" value="1"/>
</dbReference>
<comment type="caution">
    <text evidence="10">The sequence shown here is derived from an EMBL/GenBank/DDBJ whole genome shotgun (WGS) entry which is preliminary data.</text>
</comment>
<evidence type="ECO:0000256" key="6">
    <source>
        <dbReference type="ARBA" id="ARBA00023203"/>
    </source>
</evidence>
<dbReference type="SMART" id="SM00612">
    <property type="entry name" value="Kelch"/>
    <property type="match status" value="6"/>
</dbReference>
<keyword evidence="6" id="KW-0009">Actin-binding</keyword>
<dbReference type="InterPro" id="IPR030603">
    <property type="entry name" value="KLHL18_BTB/POZ"/>
</dbReference>
<dbReference type="OMA" id="DRWTIVT"/>
<evidence type="ECO:0000313" key="11">
    <source>
        <dbReference type="Proteomes" id="UP000198287"/>
    </source>
</evidence>
<dbReference type="Gene3D" id="1.25.40.420">
    <property type="match status" value="1"/>
</dbReference>
<feature type="region of interest" description="Disordered" evidence="8">
    <location>
        <begin position="56"/>
        <end position="85"/>
    </location>
</feature>
<evidence type="ECO:0000256" key="5">
    <source>
        <dbReference type="ARBA" id="ARBA00022786"/>
    </source>
</evidence>
<evidence type="ECO:0000256" key="2">
    <source>
        <dbReference type="ARBA" id="ARBA00013699"/>
    </source>
</evidence>
<keyword evidence="11" id="KW-1185">Reference proteome</keyword>
<dbReference type="InterPro" id="IPR015915">
    <property type="entry name" value="Kelch-typ_b-propeller"/>
</dbReference>
<dbReference type="OrthoDB" id="45365at2759"/>
<sequence length="657" mass="72627">MRERTFASSVVRVLSRVLPPSPPRRNGNNNSDNNNNGGDTFAVELLCEFTLSLGQGGGSGEGLRVEGGSKSVEQEGGAAGGRGGDMSNVLEDTEHEVFHQEDLPLDGFPVMEQIRNEGLLCDIKLKVDESVIQAHRIVLAATIPYFHAMFTNDMIESKQNEVTLKGLDPDAVEQLINFAYTGRITINVNNVQSIMLSSSFLQINKVKDACAKFLGKRLTPDNVVGIRAFADTLNCSSVVKESDRFIQKHFLDVSKSEEFSQLGISDIINILSRDELAVDSEEQVFNVMIKWVKKDTQIRCIHLPELLQCVRMPLLTPQFITDYVASEILVRSSHPCRDLIDEARDYFLIPERRPLSKTFRIRPRCFDDTVGYMFVVGGLTKTGDSVSTVEIFDPIQEQWRIAEAITMQRSRVGVAVMKKKLFAIGGFNGTERLSTVEMYDSVTKTWSKIASMRCKRSAVGCAALNDKLYTAGGYDGNSSLNTVECFYPERGDWFMITPMMKHRSAAGVVAFQGFMYAIGGHDGLSIFDSAERFDPSISAWHPIASMNTKRCRLGAAVIGDKLYVAGGYDGATFLRSVEVYDPITDVWTECSPMKMMRSRVALVANMDKLWAIGGYDGVTNLSSVECYDPAKNEWTDAPPMCAHEGGVGVGVIPLDCV</sequence>
<evidence type="ECO:0000256" key="1">
    <source>
        <dbReference type="ARBA" id="ARBA00004906"/>
    </source>
</evidence>
<keyword evidence="5" id="KW-0833">Ubl conjugation pathway</keyword>
<dbReference type="PROSITE" id="PS50097">
    <property type="entry name" value="BTB"/>
    <property type="match status" value="1"/>
</dbReference>
<reference evidence="10 11" key="1">
    <citation type="submission" date="2015-12" db="EMBL/GenBank/DDBJ databases">
        <title>The genome of Folsomia candida.</title>
        <authorList>
            <person name="Faddeeva A."/>
            <person name="Derks M.F."/>
            <person name="Anvar Y."/>
            <person name="Smit S."/>
            <person name="Van Straalen N."/>
            <person name="Roelofs D."/>
        </authorList>
    </citation>
    <scope>NUCLEOTIDE SEQUENCE [LARGE SCALE GENOMIC DNA]</scope>
    <source>
        <strain evidence="10 11">VU population</strain>
        <tissue evidence="10">Whole body</tissue>
    </source>
</reference>
<dbReference type="AlphaFoldDB" id="A0A226F1Q9"/>